<reference evidence="1" key="2">
    <citation type="journal article" date="2022" name="Res Sq">
        <title>Comparative Genomics Reveals Insights into the Divergent Evolution of Astigmatic Mites and Household Pest Adaptations.</title>
        <authorList>
            <person name="Xiong Q."/>
            <person name="Wan A.T.-Y."/>
            <person name="Liu X.-Y."/>
            <person name="Fung C.S.-H."/>
            <person name="Xiao X."/>
            <person name="Malainual N."/>
            <person name="Hou J."/>
            <person name="Wang L."/>
            <person name="Wang M."/>
            <person name="Yang K."/>
            <person name="Cui Y."/>
            <person name="Leung E."/>
            <person name="Nong W."/>
            <person name="Shin S.-K."/>
            <person name="Au S."/>
            <person name="Jeong K.Y."/>
            <person name="Chew F.T."/>
            <person name="Hui J."/>
            <person name="Leung T.F."/>
            <person name="Tungtrongchitr A."/>
            <person name="Zhong N."/>
            <person name="Liu Z."/>
            <person name="Tsui S."/>
        </authorList>
    </citation>
    <scope>NUCLEOTIDE SEQUENCE</scope>
    <source>
        <strain evidence="1">Derf</strain>
        <tissue evidence="1">Whole organism</tissue>
    </source>
</reference>
<proteinExistence type="predicted"/>
<accession>A0A922HME6</accession>
<dbReference type="Proteomes" id="UP000790347">
    <property type="component" value="Unassembled WGS sequence"/>
</dbReference>
<evidence type="ECO:0000313" key="2">
    <source>
        <dbReference type="Proteomes" id="UP000790347"/>
    </source>
</evidence>
<keyword evidence="2" id="KW-1185">Reference proteome</keyword>
<protein>
    <submittedName>
        <fullName evidence="1">Uncharacterized protein</fullName>
    </submittedName>
</protein>
<reference evidence="1" key="1">
    <citation type="submission" date="2013-05" db="EMBL/GenBank/DDBJ databases">
        <authorList>
            <person name="Yim A.K.Y."/>
            <person name="Chan T.F."/>
            <person name="Ji K.M."/>
            <person name="Liu X.Y."/>
            <person name="Zhou J.W."/>
            <person name="Li R.Q."/>
            <person name="Yang K.Y."/>
            <person name="Li J."/>
            <person name="Li M."/>
            <person name="Law P.T.W."/>
            <person name="Wu Y.L."/>
            <person name="Cai Z.L."/>
            <person name="Qin H."/>
            <person name="Bao Y."/>
            <person name="Leung R.K.K."/>
            <person name="Ng P.K.S."/>
            <person name="Zou J."/>
            <person name="Zhong X.J."/>
            <person name="Ran P.X."/>
            <person name="Zhong N.S."/>
            <person name="Liu Z.G."/>
            <person name="Tsui S.K.W."/>
        </authorList>
    </citation>
    <scope>NUCLEOTIDE SEQUENCE</scope>
    <source>
        <strain evidence="1">Derf</strain>
        <tissue evidence="1">Whole organism</tissue>
    </source>
</reference>
<sequence>MITDYMNSSGCVYNKAPQQEKQDVSVDFHCLIFNSMNNNDNVGTIRKIVM</sequence>
<name>A0A922HME6_DERFA</name>
<comment type="caution">
    <text evidence="1">The sequence shown here is derived from an EMBL/GenBank/DDBJ whole genome shotgun (WGS) entry which is preliminary data.</text>
</comment>
<dbReference type="EMBL" id="ASGP02000010">
    <property type="protein sequence ID" value="KAH9490494.1"/>
    <property type="molecule type" value="Genomic_DNA"/>
</dbReference>
<gene>
    <name evidence="1" type="ORF">DERF_016694</name>
</gene>
<organism evidence="1 2">
    <name type="scientific">Dermatophagoides farinae</name>
    <name type="common">American house dust mite</name>
    <dbReference type="NCBI Taxonomy" id="6954"/>
    <lineage>
        <taxon>Eukaryota</taxon>
        <taxon>Metazoa</taxon>
        <taxon>Ecdysozoa</taxon>
        <taxon>Arthropoda</taxon>
        <taxon>Chelicerata</taxon>
        <taxon>Arachnida</taxon>
        <taxon>Acari</taxon>
        <taxon>Acariformes</taxon>
        <taxon>Sarcoptiformes</taxon>
        <taxon>Astigmata</taxon>
        <taxon>Psoroptidia</taxon>
        <taxon>Analgoidea</taxon>
        <taxon>Pyroglyphidae</taxon>
        <taxon>Dermatophagoidinae</taxon>
        <taxon>Dermatophagoides</taxon>
    </lineage>
</organism>
<dbReference type="AlphaFoldDB" id="A0A922HME6"/>
<evidence type="ECO:0000313" key="1">
    <source>
        <dbReference type="EMBL" id="KAH9490494.1"/>
    </source>
</evidence>